<feature type="signal peptide" evidence="9">
    <location>
        <begin position="1"/>
        <end position="26"/>
    </location>
</feature>
<dbReference type="OrthoDB" id="8118055at2759"/>
<dbReference type="InParanoid" id="A0A6P6XWG7"/>
<evidence type="ECO:0000313" key="10">
    <source>
        <dbReference type="Proteomes" id="UP000515146"/>
    </source>
</evidence>
<keyword evidence="7" id="KW-0479">Metal-binding</keyword>
<dbReference type="OMA" id="YCANGYR"/>
<dbReference type="GO" id="GO:0016020">
    <property type="term" value="C:membrane"/>
    <property type="evidence" value="ECO:0007669"/>
    <property type="project" value="InterPro"/>
</dbReference>
<organism evidence="10 11">
    <name type="scientific">Dermatophagoides pteronyssinus</name>
    <name type="common">European house dust mite</name>
    <dbReference type="NCBI Taxonomy" id="6956"/>
    <lineage>
        <taxon>Eukaryota</taxon>
        <taxon>Metazoa</taxon>
        <taxon>Ecdysozoa</taxon>
        <taxon>Arthropoda</taxon>
        <taxon>Chelicerata</taxon>
        <taxon>Arachnida</taxon>
        <taxon>Acari</taxon>
        <taxon>Acariformes</taxon>
        <taxon>Sarcoptiformes</taxon>
        <taxon>Astigmata</taxon>
        <taxon>Psoroptidia</taxon>
        <taxon>Analgoidea</taxon>
        <taxon>Pyroglyphidae</taxon>
        <taxon>Dermatophagoidinae</taxon>
        <taxon>Dermatophagoides</taxon>
    </lineage>
</organism>
<evidence type="ECO:0000256" key="8">
    <source>
        <dbReference type="RuleBase" id="RU361193"/>
    </source>
</evidence>
<evidence type="ECO:0000256" key="5">
    <source>
        <dbReference type="ARBA" id="ARBA00054385"/>
    </source>
</evidence>
<gene>
    <name evidence="11" type="primary">LOC113792061</name>
</gene>
<dbReference type="GO" id="GO:0005509">
    <property type="term" value="F:calcium ion binding"/>
    <property type="evidence" value="ECO:0007669"/>
    <property type="project" value="InterPro"/>
</dbReference>
<dbReference type="InterPro" id="IPR044674">
    <property type="entry name" value="EDEM1/2/3"/>
</dbReference>
<dbReference type="Proteomes" id="UP000515146">
    <property type="component" value="Unplaced"/>
</dbReference>
<dbReference type="Pfam" id="PF01532">
    <property type="entry name" value="Glyco_hydro_47"/>
    <property type="match status" value="1"/>
</dbReference>
<feature type="active site" evidence="6">
    <location>
        <position position="375"/>
    </location>
</feature>
<dbReference type="InterPro" id="IPR036026">
    <property type="entry name" value="Seven-hairpin_glycosidases"/>
</dbReference>
<feature type="active site" evidence="6">
    <location>
        <position position="262"/>
    </location>
</feature>
<comment type="subcellular location">
    <subcellularLocation>
        <location evidence="1">Endoplasmic reticulum</location>
    </subcellularLocation>
</comment>
<dbReference type="GO" id="GO:0044322">
    <property type="term" value="C:endoplasmic reticulum quality control compartment"/>
    <property type="evidence" value="ECO:0007669"/>
    <property type="project" value="GOC"/>
</dbReference>
<proteinExistence type="inferred from homology"/>
<evidence type="ECO:0000256" key="7">
    <source>
        <dbReference type="PIRSR" id="PIRSR601382-2"/>
    </source>
</evidence>
<keyword evidence="9" id="KW-0732">Signal</keyword>
<dbReference type="PRINTS" id="PR00747">
    <property type="entry name" value="GLYHDRLASE47"/>
</dbReference>
<evidence type="ECO:0000256" key="9">
    <source>
        <dbReference type="SAM" id="SignalP"/>
    </source>
</evidence>
<comment type="cofactor">
    <cofactor evidence="7">
        <name>Ca(2+)</name>
        <dbReference type="ChEBI" id="CHEBI:29108"/>
    </cofactor>
</comment>
<dbReference type="KEGG" id="dpte:113792061"/>
<evidence type="ECO:0000256" key="6">
    <source>
        <dbReference type="PIRSR" id="PIRSR601382-1"/>
    </source>
</evidence>
<keyword evidence="4" id="KW-0325">Glycoprotein</keyword>
<dbReference type="GO" id="GO:0004571">
    <property type="term" value="F:mannosyl-oligosaccharide 1,2-alpha-mannosidase activity"/>
    <property type="evidence" value="ECO:0007669"/>
    <property type="project" value="InterPro"/>
</dbReference>
<evidence type="ECO:0000256" key="1">
    <source>
        <dbReference type="ARBA" id="ARBA00004240"/>
    </source>
</evidence>
<dbReference type="GO" id="GO:0005975">
    <property type="term" value="P:carbohydrate metabolic process"/>
    <property type="evidence" value="ECO:0007669"/>
    <property type="project" value="InterPro"/>
</dbReference>
<dbReference type="GeneID" id="113792061"/>
<evidence type="ECO:0000256" key="2">
    <source>
        <dbReference type="ARBA" id="ARBA00007658"/>
    </source>
</evidence>
<dbReference type="InterPro" id="IPR012341">
    <property type="entry name" value="6hp_glycosidase-like_sf"/>
</dbReference>
<dbReference type="RefSeq" id="XP_027197732.1">
    <property type="nucleotide sequence ID" value="XM_027341931.1"/>
</dbReference>
<feature type="binding site" evidence="7">
    <location>
        <position position="485"/>
    </location>
    <ligand>
        <name>Ca(2+)</name>
        <dbReference type="ChEBI" id="CHEBI:29108"/>
    </ligand>
</feature>
<feature type="chain" id="PRO_5027776667" description="alpha-1,2-Mannosidase" evidence="9">
    <location>
        <begin position="27"/>
        <end position="731"/>
    </location>
</feature>
<accession>A0A6P6XWG7</accession>
<feature type="active site" description="Proton donor" evidence="6">
    <location>
        <position position="355"/>
    </location>
</feature>
<evidence type="ECO:0000313" key="11">
    <source>
        <dbReference type="RefSeq" id="XP_027197732.1"/>
    </source>
</evidence>
<protein>
    <recommendedName>
        <fullName evidence="8">alpha-1,2-Mannosidase</fullName>
        <ecNumber evidence="8">3.2.1.-</ecNumber>
    </recommendedName>
</protein>
<dbReference type="InterPro" id="IPR001382">
    <property type="entry name" value="Glyco_hydro_47"/>
</dbReference>
<dbReference type="AlphaFoldDB" id="A0A6P6XWG7"/>
<comment type="function">
    <text evidence="5">Involved in the endoplasmic reticulum-associated degradation (ERAD) pathway that targets misfolded glycoproteins for degradation in an N-glycan-dependent manner. May initiate ERAD by promoting the first mannose trimming step of ERAD substrates, from Man9GlcNAc2 to Man8GlcNAc2. Seems to recognize and bind to exposed hydrophobic regions in target proteins.</text>
</comment>
<reference evidence="11" key="1">
    <citation type="submission" date="2025-08" db="UniProtKB">
        <authorList>
            <consortium name="RefSeq"/>
        </authorList>
    </citation>
    <scope>IDENTIFICATION</scope>
    <source>
        <strain evidence="11">Airmid</strain>
    </source>
</reference>
<name>A0A6P6XWG7_DERPT</name>
<sequence length="731" mass="83496">MIILNKTHLFSIGLFLLLQSLEFSQSRLIPFSKNDKIIYKEKILSMFYEAYNSYVDNAIEYDELMPISCSGINTWGTFSLSLIDALDMLAIVDNHTEFRRVAQHIIDTADFETNTNVSVFETNIRVVGGLLSAHLFSRRAGFQIENGWPCSGPLLRLAERVARKLLPAFNTSTGMPYGTINFRYGVPENETPITCTAGVGTYIVEFGTLSRLTGDPIFEEVALNALEALQRHRSKIGLLGNHINVQDGKWTATDAGIGAGVDSYFEYLVKGSILLQMPSLMEVFNYDYDLIKNYLRKNDWFIWVSMATGSATMPIFQSLEAFFPGLLTLMGDLDQAKKSLYNYHQVWKQYGFVPEFYDIVNGKHHKREGYPLRPEFIESVYYLYRATKDDHLLTIGADVVNSIYYSARTDCGYATIKSVSDHTIEDRMESFFLAETLKYLFLLFDEDNFINEIGSFGTMIELENIRNFKNKHSCVVGSGGYVFNTEAHPVDISALTCCDRYYGRELDFFEDNVDLYDLFIRKPIKRKEELSFTSDIHSTSENVEYFDVIQTTPTISSSSISTTTQEKHSDEQILLATKTKHQDESSQTELEASFSQEIYWNVNEPESTNSFHTPIYVLKTENETHCSQTTINKNYPFISNDEHLTGVYSAVPSKSSIEIKPDSILINRSTMVIKTININDNKTSDSDQQKFDSHAENEEKIHDHHYGDYELLKCPSQSFFIRLSLYGQMFE</sequence>
<dbReference type="Gene3D" id="1.50.10.10">
    <property type="match status" value="1"/>
</dbReference>
<keyword evidence="7" id="KW-0106">Calcium</keyword>
<dbReference type="FunFam" id="1.50.10.10:FF:000015">
    <property type="entry name" value="alpha-1,2-Mannosidase"/>
    <property type="match status" value="1"/>
</dbReference>
<keyword evidence="3" id="KW-0256">Endoplasmic reticulum</keyword>
<dbReference type="PANTHER" id="PTHR45679:SF6">
    <property type="entry name" value="ER DEGRADATION-ENHANCING ALPHA-MANNOSIDASE-LIKE PROTEIN 2"/>
    <property type="match status" value="1"/>
</dbReference>
<dbReference type="GO" id="GO:1904380">
    <property type="term" value="P:endoplasmic reticulum mannose trimming"/>
    <property type="evidence" value="ECO:0007669"/>
    <property type="project" value="InterPro"/>
</dbReference>
<dbReference type="GO" id="GO:1904154">
    <property type="term" value="P:positive regulation of retrograde protein transport, ER to cytosol"/>
    <property type="evidence" value="ECO:0007669"/>
    <property type="project" value="UniProtKB-ARBA"/>
</dbReference>
<keyword evidence="8" id="KW-0378">Hydrolase</keyword>
<dbReference type="PANTHER" id="PTHR45679">
    <property type="entry name" value="ER DEGRADATION-ENHANCING ALPHA-MANNOSIDASE-LIKE PROTEIN 2"/>
    <property type="match status" value="1"/>
</dbReference>
<dbReference type="SUPFAM" id="SSF48225">
    <property type="entry name" value="Seven-hairpin glycosidases"/>
    <property type="match status" value="1"/>
</dbReference>
<evidence type="ECO:0000256" key="3">
    <source>
        <dbReference type="ARBA" id="ARBA00022824"/>
    </source>
</evidence>
<dbReference type="EC" id="3.2.1.-" evidence="8"/>
<feature type="active site" description="Proton donor" evidence="6">
    <location>
        <position position="121"/>
    </location>
</feature>
<comment type="similarity">
    <text evidence="2 8">Belongs to the glycosyl hydrolase 47 family.</text>
</comment>
<keyword evidence="10" id="KW-1185">Reference proteome</keyword>
<keyword evidence="8" id="KW-0326">Glycosidase</keyword>
<evidence type="ECO:0000256" key="4">
    <source>
        <dbReference type="ARBA" id="ARBA00023180"/>
    </source>
</evidence>